<comment type="caution">
    <text evidence="2">The sequence shown here is derived from an EMBL/GenBank/DDBJ whole genome shotgun (WGS) entry which is preliminary data.</text>
</comment>
<accession>A0AAE1V245</accession>
<reference evidence="2" key="1">
    <citation type="submission" date="2023-12" db="EMBL/GenBank/DDBJ databases">
        <title>Genome assembly of Anisodus tanguticus.</title>
        <authorList>
            <person name="Wang Y.-J."/>
        </authorList>
    </citation>
    <scope>NUCLEOTIDE SEQUENCE</scope>
    <source>
        <strain evidence="2">KB-2021</strain>
        <tissue evidence="2">Leaf</tissue>
    </source>
</reference>
<name>A0AAE1V245_9SOLA</name>
<evidence type="ECO:0000256" key="1">
    <source>
        <dbReference type="SAM" id="MobiDB-lite"/>
    </source>
</evidence>
<evidence type="ECO:0000313" key="3">
    <source>
        <dbReference type="Proteomes" id="UP001291623"/>
    </source>
</evidence>
<feature type="region of interest" description="Disordered" evidence="1">
    <location>
        <begin position="1"/>
        <end position="25"/>
    </location>
</feature>
<proteinExistence type="predicted"/>
<feature type="region of interest" description="Disordered" evidence="1">
    <location>
        <begin position="114"/>
        <end position="139"/>
    </location>
</feature>
<sequence>MIKKILGKLPRKPSKSSLSSSLNDSNHYEVSALNSNSNSYSKFRSYSGGVEFGDVEETSQGPQLIRRRWLHKASDAPLYIDGSFSLAHDPVHSHDPSSVALKATISLAEASDAGVAVEETAGDNPSAEAHPTDDSEVPAEIIPEDVRLRYFGSVEVASPPVSPVDIHRERVRESMSLSPG</sequence>
<dbReference type="EMBL" id="JAVYJV010000019">
    <property type="protein sequence ID" value="KAK4345175.1"/>
    <property type="molecule type" value="Genomic_DNA"/>
</dbReference>
<feature type="compositionally biased region" description="Basic residues" evidence="1">
    <location>
        <begin position="1"/>
        <end position="14"/>
    </location>
</feature>
<evidence type="ECO:0000313" key="2">
    <source>
        <dbReference type="EMBL" id="KAK4345175.1"/>
    </source>
</evidence>
<protein>
    <submittedName>
        <fullName evidence="2">Uncharacterized protein</fullName>
    </submittedName>
</protein>
<dbReference type="Proteomes" id="UP001291623">
    <property type="component" value="Unassembled WGS sequence"/>
</dbReference>
<dbReference type="AlphaFoldDB" id="A0AAE1V245"/>
<gene>
    <name evidence="2" type="ORF">RND71_035351</name>
</gene>
<keyword evidence="3" id="KW-1185">Reference proteome</keyword>
<organism evidence="2 3">
    <name type="scientific">Anisodus tanguticus</name>
    <dbReference type="NCBI Taxonomy" id="243964"/>
    <lineage>
        <taxon>Eukaryota</taxon>
        <taxon>Viridiplantae</taxon>
        <taxon>Streptophyta</taxon>
        <taxon>Embryophyta</taxon>
        <taxon>Tracheophyta</taxon>
        <taxon>Spermatophyta</taxon>
        <taxon>Magnoliopsida</taxon>
        <taxon>eudicotyledons</taxon>
        <taxon>Gunneridae</taxon>
        <taxon>Pentapetalae</taxon>
        <taxon>asterids</taxon>
        <taxon>lamiids</taxon>
        <taxon>Solanales</taxon>
        <taxon>Solanaceae</taxon>
        <taxon>Solanoideae</taxon>
        <taxon>Hyoscyameae</taxon>
        <taxon>Anisodus</taxon>
    </lineage>
</organism>
<feature type="region of interest" description="Disordered" evidence="1">
    <location>
        <begin position="158"/>
        <end position="180"/>
    </location>
</feature>